<feature type="transmembrane region" description="Helical" evidence="1">
    <location>
        <begin position="43"/>
        <end position="64"/>
    </location>
</feature>
<feature type="transmembrane region" description="Helical" evidence="1">
    <location>
        <begin position="12"/>
        <end position="31"/>
    </location>
</feature>
<dbReference type="Pfam" id="PF18893">
    <property type="entry name" value="DUF5652"/>
    <property type="match status" value="1"/>
</dbReference>
<keyword evidence="1" id="KW-1133">Transmembrane helix</keyword>
<dbReference type="EMBL" id="CP133592">
    <property type="protein sequence ID" value="WMW25527.1"/>
    <property type="molecule type" value="Genomic_DNA"/>
</dbReference>
<evidence type="ECO:0000313" key="3">
    <source>
        <dbReference type="EMBL" id="WMW25527.1"/>
    </source>
</evidence>
<evidence type="ECO:0000313" key="4">
    <source>
        <dbReference type="Proteomes" id="UP001182908"/>
    </source>
</evidence>
<accession>A0AA51YM31</accession>
<protein>
    <submittedName>
        <fullName evidence="3">DUF5652 family protein</fullName>
    </submittedName>
</protein>
<feature type="domain" description="DUF5652" evidence="2">
    <location>
        <begin position="11"/>
        <end position="70"/>
    </location>
</feature>
<evidence type="ECO:0000259" key="2">
    <source>
        <dbReference type="Pfam" id="PF18893"/>
    </source>
</evidence>
<sequence length="72" mass="8405">MIGMTLLSYQNPAFMAFVIALVLWELLWKGVGLWKAARNDDKYWFIAILIINTLGILPILYIYIFRKNKKGI</sequence>
<proteinExistence type="predicted"/>
<name>A0AA51YM31_9EURY</name>
<dbReference type="RefSeq" id="WP_309311331.1">
    <property type="nucleotide sequence ID" value="NZ_CP133592.1"/>
</dbReference>
<dbReference type="InterPro" id="IPR043712">
    <property type="entry name" value="DUF5652"/>
</dbReference>
<dbReference type="Proteomes" id="UP001182908">
    <property type="component" value="Chromosome"/>
</dbReference>
<dbReference type="AlphaFoldDB" id="A0AA51YM31"/>
<keyword evidence="1" id="KW-0472">Membrane</keyword>
<gene>
    <name evidence="3" type="ORF">RE474_02060</name>
</gene>
<keyword evidence="4" id="KW-1185">Reference proteome</keyword>
<reference evidence="3 4" key="1">
    <citation type="submission" date="2023-08" db="EMBL/GenBank/DDBJ databases">
        <title>Methanolobus mangrovi sp. nov. and Methanolobus sediminis sp. nov, two novel methylotrophic methanogens isolated from mangrove sediments in China.</title>
        <authorList>
            <person name="Zhou J."/>
        </authorList>
    </citation>
    <scope>NUCLEOTIDE SEQUENCE [LARGE SCALE GENOMIC DNA]</scope>
    <source>
        <strain evidence="3 4">FTZ6</strain>
    </source>
</reference>
<dbReference type="KEGG" id="mseb:RE474_02060"/>
<organism evidence="3 4">
    <name type="scientific">Methanolobus sediminis</name>
    <dbReference type="NCBI Taxonomy" id="3072978"/>
    <lineage>
        <taxon>Archaea</taxon>
        <taxon>Methanobacteriati</taxon>
        <taxon>Methanobacteriota</taxon>
        <taxon>Stenosarchaea group</taxon>
        <taxon>Methanomicrobia</taxon>
        <taxon>Methanosarcinales</taxon>
        <taxon>Methanosarcinaceae</taxon>
        <taxon>Methanolobus</taxon>
    </lineage>
</organism>
<evidence type="ECO:0000256" key="1">
    <source>
        <dbReference type="SAM" id="Phobius"/>
    </source>
</evidence>
<dbReference type="GeneID" id="84231463"/>
<keyword evidence="1" id="KW-0812">Transmembrane</keyword>